<keyword evidence="4" id="KW-0378">Hydrolase</keyword>
<dbReference type="Gene3D" id="3.50.30.60">
    <property type="entry name" value="LD-carboxypeptidase A C-terminal domain-like"/>
    <property type="match status" value="1"/>
</dbReference>
<dbReference type="CDD" id="cd07025">
    <property type="entry name" value="Peptidase_S66"/>
    <property type="match status" value="1"/>
</dbReference>
<dbReference type="Pfam" id="PF17676">
    <property type="entry name" value="Peptidase_S66C"/>
    <property type="match status" value="1"/>
</dbReference>
<keyword evidence="2 9" id="KW-0121">Carboxypeptidase</keyword>
<dbReference type="InterPro" id="IPR003507">
    <property type="entry name" value="S66_fam"/>
</dbReference>
<dbReference type="GO" id="GO:0006508">
    <property type="term" value="P:proteolysis"/>
    <property type="evidence" value="ECO:0007669"/>
    <property type="project" value="UniProtKB-KW"/>
</dbReference>
<dbReference type="GO" id="GO:0008236">
    <property type="term" value="F:serine-type peptidase activity"/>
    <property type="evidence" value="ECO:0007669"/>
    <property type="project" value="UniProtKB-KW"/>
</dbReference>
<name>A0A2S0M512_MEGEL</name>
<comment type="similarity">
    <text evidence="1">Belongs to the peptidase S66 family.</text>
</comment>
<feature type="domain" description="LD-carboxypeptidase C-terminal" evidence="8">
    <location>
        <begin position="179"/>
        <end position="296"/>
    </location>
</feature>
<evidence type="ECO:0000256" key="6">
    <source>
        <dbReference type="PIRSR" id="PIRSR028757-1"/>
    </source>
</evidence>
<dbReference type="RefSeq" id="WP_027894671.1">
    <property type="nucleotide sequence ID" value="NZ_CP027569.1"/>
</dbReference>
<dbReference type="Gene3D" id="3.40.50.10740">
    <property type="entry name" value="Class I glutamine amidotransferase-like"/>
    <property type="match status" value="1"/>
</dbReference>
<feature type="active site" description="Charge relay system" evidence="6">
    <location>
        <position position="211"/>
    </location>
</feature>
<dbReference type="AlphaFoldDB" id="A0A2S0M512"/>
<evidence type="ECO:0000256" key="2">
    <source>
        <dbReference type="ARBA" id="ARBA00022645"/>
    </source>
</evidence>
<dbReference type="PANTHER" id="PTHR30237:SF2">
    <property type="entry name" value="MUREIN TETRAPEPTIDE CARBOXYPEPTIDASE"/>
    <property type="match status" value="1"/>
</dbReference>
<evidence type="ECO:0000259" key="8">
    <source>
        <dbReference type="Pfam" id="PF17676"/>
    </source>
</evidence>
<dbReference type="EMBL" id="CP027569">
    <property type="protein sequence ID" value="AVO26531.1"/>
    <property type="molecule type" value="Genomic_DNA"/>
</dbReference>
<feature type="domain" description="LD-carboxypeptidase N-terminal" evidence="7">
    <location>
        <begin position="15"/>
        <end position="131"/>
    </location>
</feature>
<dbReference type="Proteomes" id="UP000238358">
    <property type="component" value="Chromosome"/>
</dbReference>
<dbReference type="InterPro" id="IPR040921">
    <property type="entry name" value="Peptidase_S66C"/>
</dbReference>
<accession>A0A2S0M512</accession>
<dbReference type="PIRSF" id="PIRSF028757">
    <property type="entry name" value="LD-carboxypeptidase"/>
    <property type="match status" value="1"/>
</dbReference>
<sequence>MEYTYAAPLQPGDTIAVVAPSSTLAGADVTKGLVFLRSLGYELKIGKSVSAFDGYLAGPDRLRAADINDAFADDTVKAIVCLRGGYGATRILPLLDYDLIAAHPKLFVGFSDITALHTAFLQRCSFCPIHGTMVMSLGRDASEYTKEQFAYGLQHPYEARELPLPPDCSPKTLVPGAVTGPLVGGNMMLLSVLMGTPYAIDPPAGAILCLEEVGEDAYALDRMLCQFEEAGLIDRVRAIAFGEFYHCGPDEKAPYEWTVKEVLRAYAKKWGKPAVMDLPFGHGADNAWLPLGQRAGLEARLDGVRFTLL</sequence>
<keyword evidence="5" id="KW-0720">Serine protease</keyword>
<dbReference type="InterPro" id="IPR027461">
    <property type="entry name" value="Carboxypeptidase_A_C_sf"/>
</dbReference>
<evidence type="ECO:0000313" key="9">
    <source>
        <dbReference type="EMBL" id="AVO26531.1"/>
    </source>
</evidence>
<organism evidence="9 10">
    <name type="scientific">Megasphaera elsdenii</name>
    <dbReference type="NCBI Taxonomy" id="907"/>
    <lineage>
        <taxon>Bacteria</taxon>
        <taxon>Bacillati</taxon>
        <taxon>Bacillota</taxon>
        <taxon>Negativicutes</taxon>
        <taxon>Veillonellales</taxon>
        <taxon>Veillonellaceae</taxon>
        <taxon>Megasphaera</taxon>
    </lineage>
</organism>
<dbReference type="GO" id="GO:0004180">
    <property type="term" value="F:carboxypeptidase activity"/>
    <property type="evidence" value="ECO:0007669"/>
    <property type="project" value="UniProtKB-KW"/>
</dbReference>
<evidence type="ECO:0000256" key="1">
    <source>
        <dbReference type="ARBA" id="ARBA00010233"/>
    </source>
</evidence>
<protein>
    <submittedName>
        <fullName evidence="9">LD-carboxypeptidase</fullName>
    </submittedName>
</protein>
<dbReference type="InterPro" id="IPR029062">
    <property type="entry name" value="Class_I_gatase-like"/>
</dbReference>
<dbReference type="InterPro" id="IPR027478">
    <property type="entry name" value="LdcA_N"/>
</dbReference>
<evidence type="ECO:0000256" key="5">
    <source>
        <dbReference type="ARBA" id="ARBA00022825"/>
    </source>
</evidence>
<feature type="active site" description="Nucleophile" evidence="6">
    <location>
        <position position="111"/>
    </location>
</feature>
<dbReference type="OrthoDB" id="9807329at2"/>
<dbReference type="SUPFAM" id="SSF141986">
    <property type="entry name" value="LD-carboxypeptidase A C-terminal domain-like"/>
    <property type="match status" value="1"/>
</dbReference>
<gene>
    <name evidence="9" type="ORF">C6Y28_02245</name>
</gene>
<evidence type="ECO:0000256" key="3">
    <source>
        <dbReference type="ARBA" id="ARBA00022670"/>
    </source>
</evidence>
<evidence type="ECO:0000313" key="10">
    <source>
        <dbReference type="Proteomes" id="UP000238358"/>
    </source>
</evidence>
<reference evidence="9 10" key="1">
    <citation type="journal article" date="2018" name="Genome Announc.">
        <title>Complete genomes of two Megasphaera elsdenii strains, NCIMB 702410 and ATCC 25940.</title>
        <authorList>
            <person name="Hatmaker E.A."/>
            <person name="O'Dell K."/>
            <person name="Riley L.A."/>
            <person name="Klingeman D.M."/>
            <person name="Guss A.M."/>
        </authorList>
    </citation>
    <scope>NUCLEOTIDE SEQUENCE [LARGE SCALE GENOMIC DNA]</scope>
    <source>
        <strain evidence="9 10">NCIMB702410</strain>
    </source>
</reference>
<proteinExistence type="inferred from homology"/>
<dbReference type="InterPro" id="IPR040449">
    <property type="entry name" value="Peptidase_S66_N"/>
</dbReference>
<dbReference type="SUPFAM" id="SSF52317">
    <property type="entry name" value="Class I glutamine amidotransferase-like"/>
    <property type="match status" value="1"/>
</dbReference>
<dbReference type="Pfam" id="PF02016">
    <property type="entry name" value="Peptidase_S66"/>
    <property type="match status" value="1"/>
</dbReference>
<dbReference type="PANTHER" id="PTHR30237">
    <property type="entry name" value="MURAMOYLTETRAPEPTIDE CARBOXYPEPTIDASE"/>
    <property type="match status" value="1"/>
</dbReference>
<evidence type="ECO:0000256" key="4">
    <source>
        <dbReference type="ARBA" id="ARBA00022801"/>
    </source>
</evidence>
<evidence type="ECO:0000259" key="7">
    <source>
        <dbReference type="Pfam" id="PF02016"/>
    </source>
</evidence>
<keyword evidence="3" id="KW-0645">Protease</keyword>
<feature type="active site" description="Charge relay system" evidence="6">
    <location>
        <position position="282"/>
    </location>
</feature>